<protein>
    <recommendedName>
        <fullName evidence="6">UvrD-like helicase C-terminal domain-containing protein</fullName>
    </recommendedName>
</protein>
<dbReference type="GO" id="GO:0033202">
    <property type="term" value="C:DNA helicase complex"/>
    <property type="evidence" value="ECO:0007669"/>
    <property type="project" value="TreeGrafter"/>
</dbReference>
<name>A0A7S3EUG7_9EUKA</name>
<dbReference type="Pfam" id="PF13361">
    <property type="entry name" value="UvrD_C"/>
    <property type="match status" value="1"/>
</dbReference>
<reference evidence="7" key="1">
    <citation type="submission" date="2021-01" db="EMBL/GenBank/DDBJ databases">
        <authorList>
            <person name="Corre E."/>
            <person name="Pelletier E."/>
            <person name="Niang G."/>
            <person name="Scheremetjew M."/>
            <person name="Finn R."/>
            <person name="Kale V."/>
            <person name="Holt S."/>
            <person name="Cochrane G."/>
            <person name="Meng A."/>
            <person name="Brown T."/>
            <person name="Cohen L."/>
        </authorList>
    </citation>
    <scope>NUCLEOTIDE SEQUENCE</scope>
    <source>
        <strain evidence="7">CCMP281</strain>
    </source>
</reference>
<feature type="region of interest" description="Disordered" evidence="5">
    <location>
        <begin position="451"/>
        <end position="489"/>
    </location>
</feature>
<evidence type="ECO:0000256" key="2">
    <source>
        <dbReference type="ARBA" id="ARBA00022801"/>
    </source>
</evidence>
<feature type="compositionally biased region" description="Gly residues" evidence="5">
    <location>
        <begin position="480"/>
        <end position="489"/>
    </location>
</feature>
<evidence type="ECO:0000256" key="4">
    <source>
        <dbReference type="ARBA" id="ARBA00022840"/>
    </source>
</evidence>
<dbReference type="InterPro" id="IPR014017">
    <property type="entry name" value="DNA_helicase_UvrD-like_C"/>
</dbReference>
<feature type="domain" description="UvrD-like helicase C-terminal" evidence="6">
    <location>
        <begin position="69"/>
        <end position="139"/>
    </location>
</feature>
<dbReference type="PANTHER" id="PTHR11070">
    <property type="entry name" value="UVRD / RECB / PCRA DNA HELICASE FAMILY MEMBER"/>
    <property type="match status" value="1"/>
</dbReference>
<keyword evidence="4" id="KW-0067">ATP-binding</keyword>
<dbReference type="Gene3D" id="3.40.50.300">
    <property type="entry name" value="P-loop containing nucleotide triphosphate hydrolases"/>
    <property type="match status" value="1"/>
</dbReference>
<dbReference type="GO" id="GO:0016787">
    <property type="term" value="F:hydrolase activity"/>
    <property type="evidence" value="ECO:0007669"/>
    <property type="project" value="UniProtKB-KW"/>
</dbReference>
<dbReference type="InterPro" id="IPR000212">
    <property type="entry name" value="DNA_helicase_UvrD/REP"/>
</dbReference>
<evidence type="ECO:0000313" key="7">
    <source>
        <dbReference type="EMBL" id="CAE0108603.1"/>
    </source>
</evidence>
<dbReference type="GO" id="GO:0005829">
    <property type="term" value="C:cytosol"/>
    <property type="evidence" value="ECO:0007669"/>
    <property type="project" value="TreeGrafter"/>
</dbReference>
<dbReference type="PANTHER" id="PTHR11070:SF2">
    <property type="entry name" value="ATP-DEPENDENT DNA HELICASE SRS2"/>
    <property type="match status" value="1"/>
</dbReference>
<keyword evidence="3" id="KW-0347">Helicase</keyword>
<keyword evidence="1" id="KW-0547">Nucleotide-binding</keyword>
<accession>A0A7S3EUG7</accession>
<dbReference type="GO" id="GO:0005524">
    <property type="term" value="F:ATP binding"/>
    <property type="evidence" value="ECO:0007669"/>
    <property type="project" value="UniProtKB-KW"/>
</dbReference>
<dbReference type="EMBL" id="HBHX01016541">
    <property type="protein sequence ID" value="CAE0108603.1"/>
    <property type="molecule type" value="Transcribed_RNA"/>
</dbReference>
<evidence type="ECO:0000256" key="3">
    <source>
        <dbReference type="ARBA" id="ARBA00022806"/>
    </source>
</evidence>
<dbReference type="GO" id="GO:0003677">
    <property type="term" value="F:DNA binding"/>
    <property type="evidence" value="ECO:0007669"/>
    <property type="project" value="InterPro"/>
</dbReference>
<proteinExistence type="predicted"/>
<evidence type="ECO:0000259" key="6">
    <source>
        <dbReference type="Pfam" id="PF13361"/>
    </source>
</evidence>
<sequence>MTYLRPVVLVRGSLESNLDFEGNLDRLLRVVEQCSSLHDVLAHPLLTCWQRHPTGRNQGARGCAMDGEAEDADMRLEEAVSLLTIHKAKGLEWESVYLPGWEEGTFPSKVATGRLDEEYRLAYVALTRCRKLAAITYSRRRLQRGRWRRREPSAFLQVLPSSSIVSFAPDQSRPYLRGNAGFRASSALIFKPRQHATRLPHPTELPTVAIQQAGGPIDPIICDQSAVFKVVENTPSTQDGSLGRLPTRPKWMLPLVKRVVCDRNAPFRRIKRDVASGVTGRRAWRDWTSLQTCSEGLIDSPDSSVVQLAQGGGVARSDEKEVKETVWRERVAKRRELEFVWRRDHIGRRELIFYWVRTDGQPPMPLRSELEFEFIYRAVLPCRTPSTTAPIGTCPPQIEGVSYNAESVAMGCQFPWNEKVVSRDCSLSGVAAADEASQLLEDLVDGAGHLTKLPHADGEGDGLGTPLPRKASRRRDTRCGGQGGLALDL</sequence>
<keyword evidence="2" id="KW-0378">Hydrolase</keyword>
<evidence type="ECO:0000256" key="5">
    <source>
        <dbReference type="SAM" id="MobiDB-lite"/>
    </source>
</evidence>
<dbReference type="AlphaFoldDB" id="A0A7S3EUG7"/>
<dbReference type="InterPro" id="IPR027417">
    <property type="entry name" value="P-loop_NTPase"/>
</dbReference>
<evidence type="ECO:0000256" key="1">
    <source>
        <dbReference type="ARBA" id="ARBA00022741"/>
    </source>
</evidence>
<dbReference type="GO" id="GO:0043138">
    <property type="term" value="F:3'-5' DNA helicase activity"/>
    <property type="evidence" value="ECO:0007669"/>
    <property type="project" value="TreeGrafter"/>
</dbReference>
<dbReference type="SUPFAM" id="SSF52540">
    <property type="entry name" value="P-loop containing nucleoside triphosphate hydrolases"/>
    <property type="match status" value="1"/>
</dbReference>
<gene>
    <name evidence="7" type="ORF">HERI1096_LOCUS9263</name>
</gene>
<organism evidence="7">
    <name type="scientific">Haptolina ericina</name>
    <dbReference type="NCBI Taxonomy" id="156174"/>
    <lineage>
        <taxon>Eukaryota</taxon>
        <taxon>Haptista</taxon>
        <taxon>Haptophyta</taxon>
        <taxon>Prymnesiophyceae</taxon>
        <taxon>Prymnesiales</taxon>
        <taxon>Prymnesiaceae</taxon>
        <taxon>Haptolina</taxon>
    </lineage>
</organism>
<dbReference type="GO" id="GO:0000725">
    <property type="term" value="P:recombinational repair"/>
    <property type="evidence" value="ECO:0007669"/>
    <property type="project" value="TreeGrafter"/>
</dbReference>